<proteinExistence type="predicted"/>
<protein>
    <submittedName>
        <fullName evidence="1">Uncharacterized protein</fullName>
    </submittedName>
</protein>
<organism evidence="1 2">
    <name type="scientific">Sinorhizobium phage phiM7</name>
    <dbReference type="NCBI Taxonomy" id="1647403"/>
    <lineage>
        <taxon>Viruses</taxon>
        <taxon>Duplodnaviria</taxon>
        <taxon>Heunggongvirae</taxon>
        <taxon>Uroviricota</taxon>
        <taxon>Caudoviricetes</taxon>
        <taxon>Emdodecavirus</taxon>
        <taxon>Emdodecavirus M7</taxon>
    </lineage>
</organism>
<gene>
    <name evidence="1" type="ORF">PHIM7_129</name>
</gene>
<evidence type="ECO:0000313" key="2">
    <source>
        <dbReference type="Proteomes" id="UP000221947"/>
    </source>
</evidence>
<dbReference type="Proteomes" id="UP000221947">
    <property type="component" value="Segment"/>
</dbReference>
<accession>A0A0F6YPF0</accession>
<dbReference type="EMBL" id="KR052480">
    <property type="protein sequence ID" value="AKF12675.1"/>
    <property type="molecule type" value="Genomic_DNA"/>
</dbReference>
<reference evidence="1 2" key="1">
    <citation type="submission" date="2015-04" db="EMBL/GenBank/DDBJ databases">
        <authorList>
            <person name="Schouten J.T."/>
            <person name="Crockett J.T."/>
            <person name="Hodson T.S."/>
            <person name="Hyde J.R."/>
            <person name="Smith T.A."/>
            <person name="Merrill B.D."/>
            <person name="Crook M.B."/>
            <person name="Griffitts J.S."/>
            <person name="Burnett S.H."/>
            <person name="Grose J.H."/>
            <person name="Breakwell D.P."/>
        </authorList>
    </citation>
    <scope>NUCLEOTIDE SEQUENCE [LARGE SCALE GENOMIC DNA]</scope>
</reference>
<name>A0A0F6YPF0_9CAUD</name>
<evidence type="ECO:0000313" key="1">
    <source>
        <dbReference type="EMBL" id="AKF12675.1"/>
    </source>
</evidence>
<keyword evidence="2" id="KW-1185">Reference proteome</keyword>
<sequence>MQQGKHNGKAKKLLKALTNELKTSVAMSDLEATPTAKKLVEKSQHLIHQAKQYTRRHKDT</sequence>